<accession>A0A1J4KTB2</accession>
<gene>
    <name evidence="1" type="ORF">TRFO_03149</name>
</gene>
<dbReference type="RefSeq" id="XP_068367256.1">
    <property type="nucleotide sequence ID" value="XM_068491118.1"/>
</dbReference>
<dbReference type="Proteomes" id="UP000179807">
    <property type="component" value="Unassembled WGS sequence"/>
</dbReference>
<sequence>MLFNSPSYHKTHYDHFNLHFKFFCVFMEFFQSLCNFLANYSMTDSPSFDENEVLELTAQDLGPKATEFVRMRIRQEISTINKERERVLQTMKDEILHMKQRLLYDLCTKMQNVAFSDHSNFDTYKDKCPDLFTRFSQKNTKKRMRKKPKLQKVNIPFSTFNHHLDTNTILTDIACVRKSECQHKVCTDPFVQMTTNNGQKWLVQRIPIDDNLTKLKYCDGSSSSITPTDIETLNLQFTSIEK</sequence>
<comment type="caution">
    <text evidence="1">The sequence shown here is derived from an EMBL/GenBank/DDBJ whole genome shotgun (WGS) entry which is preliminary data.</text>
</comment>
<dbReference type="VEuPathDB" id="TrichDB:TRFO_03149"/>
<evidence type="ECO:0000313" key="1">
    <source>
        <dbReference type="EMBL" id="OHT14120.1"/>
    </source>
</evidence>
<dbReference type="GeneID" id="94825822"/>
<organism evidence="1 2">
    <name type="scientific">Tritrichomonas foetus</name>
    <dbReference type="NCBI Taxonomy" id="1144522"/>
    <lineage>
        <taxon>Eukaryota</taxon>
        <taxon>Metamonada</taxon>
        <taxon>Parabasalia</taxon>
        <taxon>Tritrichomonadida</taxon>
        <taxon>Tritrichomonadidae</taxon>
        <taxon>Tritrichomonas</taxon>
    </lineage>
</organism>
<protein>
    <submittedName>
        <fullName evidence="1">Uncharacterized protein</fullName>
    </submittedName>
</protein>
<name>A0A1J4KTB2_9EUKA</name>
<reference evidence="1" key="1">
    <citation type="submission" date="2016-10" db="EMBL/GenBank/DDBJ databases">
        <authorList>
            <person name="Benchimol M."/>
            <person name="Almeida L.G."/>
            <person name="Vasconcelos A.T."/>
            <person name="Perreira-Neves A."/>
            <person name="Rosa I.A."/>
            <person name="Tasca T."/>
            <person name="Bogo M.R."/>
            <person name="de Souza W."/>
        </authorList>
    </citation>
    <scope>NUCLEOTIDE SEQUENCE [LARGE SCALE GENOMIC DNA]</scope>
    <source>
        <strain evidence="1">K</strain>
    </source>
</reference>
<evidence type="ECO:0000313" key="2">
    <source>
        <dbReference type="Proteomes" id="UP000179807"/>
    </source>
</evidence>
<proteinExistence type="predicted"/>
<dbReference type="EMBL" id="MLAK01000421">
    <property type="protein sequence ID" value="OHT14120.1"/>
    <property type="molecule type" value="Genomic_DNA"/>
</dbReference>
<dbReference type="AlphaFoldDB" id="A0A1J4KTB2"/>
<keyword evidence="2" id="KW-1185">Reference proteome</keyword>
<dbReference type="OrthoDB" id="10572979at2759"/>